<dbReference type="Proteomes" id="UP000265520">
    <property type="component" value="Unassembled WGS sequence"/>
</dbReference>
<keyword evidence="4" id="KW-1185">Reference proteome</keyword>
<dbReference type="AlphaFoldDB" id="A0A392QC49"/>
<protein>
    <submittedName>
        <fullName evidence="3">Uncharacterized protein</fullName>
    </submittedName>
</protein>
<accession>A0A392QC49</accession>
<proteinExistence type="predicted"/>
<dbReference type="EMBL" id="LXQA010126482">
    <property type="protein sequence ID" value="MCI21728.1"/>
    <property type="molecule type" value="Genomic_DNA"/>
</dbReference>
<keyword evidence="2" id="KW-0472">Membrane</keyword>
<reference evidence="3 4" key="1">
    <citation type="journal article" date="2018" name="Front. Plant Sci.">
        <title>Red Clover (Trifolium pratense) and Zigzag Clover (T. medium) - A Picture of Genomic Similarities and Differences.</title>
        <authorList>
            <person name="Dluhosova J."/>
            <person name="Istvanek J."/>
            <person name="Nedelnik J."/>
            <person name="Repkova J."/>
        </authorList>
    </citation>
    <scope>NUCLEOTIDE SEQUENCE [LARGE SCALE GENOMIC DNA]</scope>
    <source>
        <strain evidence="4">cv. 10/8</strain>
        <tissue evidence="3">Leaf</tissue>
    </source>
</reference>
<feature type="region of interest" description="Disordered" evidence="1">
    <location>
        <begin position="73"/>
        <end position="102"/>
    </location>
</feature>
<evidence type="ECO:0000256" key="1">
    <source>
        <dbReference type="SAM" id="MobiDB-lite"/>
    </source>
</evidence>
<feature type="transmembrane region" description="Helical" evidence="2">
    <location>
        <begin position="12"/>
        <end position="29"/>
    </location>
</feature>
<evidence type="ECO:0000313" key="3">
    <source>
        <dbReference type="EMBL" id="MCI21728.1"/>
    </source>
</evidence>
<comment type="caution">
    <text evidence="3">The sequence shown here is derived from an EMBL/GenBank/DDBJ whole genome shotgun (WGS) entry which is preliminary data.</text>
</comment>
<feature type="non-terminal residue" evidence="3">
    <location>
        <position position="1"/>
    </location>
</feature>
<sequence length="102" mass="10933">QSEPPQEFSTATLHAIPFIILVFFLNTPLSANLKNSIIFTSSFLSPGRSDLDTCASGVSFQSTRVLTNAEFSRGNEAESAELGNGKSFKGSQTSRENGSKTL</sequence>
<feature type="compositionally biased region" description="Polar residues" evidence="1">
    <location>
        <begin position="89"/>
        <end position="102"/>
    </location>
</feature>
<feature type="non-terminal residue" evidence="3">
    <location>
        <position position="102"/>
    </location>
</feature>
<organism evidence="3 4">
    <name type="scientific">Trifolium medium</name>
    <dbReference type="NCBI Taxonomy" id="97028"/>
    <lineage>
        <taxon>Eukaryota</taxon>
        <taxon>Viridiplantae</taxon>
        <taxon>Streptophyta</taxon>
        <taxon>Embryophyta</taxon>
        <taxon>Tracheophyta</taxon>
        <taxon>Spermatophyta</taxon>
        <taxon>Magnoliopsida</taxon>
        <taxon>eudicotyledons</taxon>
        <taxon>Gunneridae</taxon>
        <taxon>Pentapetalae</taxon>
        <taxon>rosids</taxon>
        <taxon>fabids</taxon>
        <taxon>Fabales</taxon>
        <taxon>Fabaceae</taxon>
        <taxon>Papilionoideae</taxon>
        <taxon>50 kb inversion clade</taxon>
        <taxon>NPAAA clade</taxon>
        <taxon>Hologalegina</taxon>
        <taxon>IRL clade</taxon>
        <taxon>Trifolieae</taxon>
        <taxon>Trifolium</taxon>
    </lineage>
</organism>
<keyword evidence="2" id="KW-1133">Transmembrane helix</keyword>
<name>A0A392QC49_9FABA</name>
<evidence type="ECO:0000313" key="4">
    <source>
        <dbReference type="Proteomes" id="UP000265520"/>
    </source>
</evidence>
<keyword evidence="2" id="KW-0812">Transmembrane</keyword>
<evidence type="ECO:0000256" key="2">
    <source>
        <dbReference type="SAM" id="Phobius"/>
    </source>
</evidence>